<dbReference type="OrthoDB" id="10259112at2759"/>
<dbReference type="Pfam" id="PF04326">
    <property type="entry name" value="SLFN_AlbA_2"/>
    <property type="match status" value="1"/>
</dbReference>
<dbReference type="EMBL" id="OV696689">
    <property type="protein sequence ID" value="CAH1262609.1"/>
    <property type="molecule type" value="Genomic_DNA"/>
</dbReference>
<evidence type="ECO:0000259" key="2">
    <source>
        <dbReference type="Pfam" id="PF04326"/>
    </source>
</evidence>
<feature type="domain" description="Schlafen AlbA-2" evidence="2">
    <location>
        <begin position="60"/>
        <end position="173"/>
    </location>
</feature>
<feature type="coiled-coil region" evidence="1">
    <location>
        <begin position="183"/>
        <end position="266"/>
    </location>
</feature>
<dbReference type="Proteomes" id="UP000838412">
    <property type="component" value="Chromosome 4"/>
</dbReference>
<dbReference type="InterPro" id="IPR029684">
    <property type="entry name" value="Schlafen"/>
</dbReference>
<dbReference type="SUPFAM" id="SSF54928">
    <property type="entry name" value="RNA-binding domain, RBD"/>
    <property type="match status" value="1"/>
</dbReference>
<organism evidence="3 4">
    <name type="scientific">Branchiostoma lanceolatum</name>
    <name type="common">Common lancelet</name>
    <name type="synonym">Amphioxus lanceolatum</name>
    <dbReference type="NCBI Taxonomy" id="7740"/>
    <lineage>
        <taxon>Eukaryota</taxon>
        <taxon>Metazoa</taxon>
        <taxon>Chordata</taxon>
        <taxon>Cephalochordata</taxon>
        <taxon>Leptocardii</taxon>
        <taxon>Amphioxiformes</taxon>
        <taxon>Branchiostomatidae</taxon>
        <taxon>Branchiostoma</taxon>
    </lineage>
</organism>
<dbReference type="CDD" id="cd00590">
    <property type="entry name" value="RRM_SF"/>
    <property type="match status" value="1"/>
</dbReference>
<dbReference type="InterPro" id="IPR007421">
    <property type="entry name" value="Schlafen_AlbA_2_dom"/>
</dbReference>
<proteinExistence type="predicted"/>
<keyword evidence="1" id="KW-0175">Coiled coil</keyword>
<dbReference type="GO" id="GO:0003676">
    <property type="term" value="F:nucleic acid binding"/>
    <property type="evidence" value="ECO:0007669"/>
    <property type="project" value="InterPro"/>
</dbReference>
<dbReference type="InterPro" id="IPR035979">
    <property type="entry name" value="RBD_domain_sf"/>
</dbReference>
<evidence type="ECO:0000313" key="3">
    <source>
        <dbReference type="EMBL" id="CAH1262609.1"/>
    </source>
</evidence>
<protein>
    <submittedName>
        <fullName evidence="3">SLFNL1 protein</fullName>
    </submittedName>
</protein>
<accession>A0A8J9ZS85</accession>
<reference evidence="3" key="1">
    <citation type="submission" date="2022-01" db="EMBL/GenBank/DDBJ databases">
        <authorList>
            <person name="Braso-Vives M."/>
        </authorList>
    </citation>
    <scope>NUCLEOTIDE SEQUENCE</scope>
</reference>
<dbReference type="Gene3D" id="3.30.950.30">
    <property type="entry name" value="Schlafen, AAA domain"/>
    <property type="match status" value="1"/>
</dbReference>
<dbReference type="PANTHER" id="PTHR12155:SF48">
    <property type="entry name" value="RRM DOMAIN-CONTAINING PROTEIN"/>
    <property type="match status" value="1"/>
</dbReference>
<evidence type="ECO:0000313" key="4">
    <source>
        <dbReference type="Proteomes" id="UP000838412"/>
    </source>
</evidence>
<gene>
    <name evidence="3" type="primary">SLFNL1</name>
    <name evidence="3" type="ORF">BLAG_LOCUS17584</name>
</gene>
<dbReference type="AlphaFoldDB" id="A0A8J9ZS85"/>
<dbReference type="InterPro" id="IPR038461">
    <property type="entry name" value="Schlafen_AlbA_2_dom_sf"/>
</dbReference>
<evidence type="ECO:0000256" key="1">
    <source>
        <dbReference type="SAM" id="Coils"/>
    </source>
</evidence>
<name>A0A8J9ZS85_BRALA</name>
<sequence length="270" mass="31038">MSESHGVFVGNLNPSRGKEDLRHGLTCLLTSLGFSAVTEDDVEVKKKHRRAFGFIYFQCAEEQKQAFSNLSDGGTLMVGVTDDGQVCGVSCDHRREDNVRIDIDSVIKGFRPQVFPSQYSVKFTPVLELYGDAPTNRKVLSITVHTPTDRHQGLYATPHGEVFVRRDGSVEELSASGVQEWCRRNYQKDLQVLQDRERQLLRELQDKEHREQQRLKEQQDKDVSSQNYLQDLHVLQDREQQLLQELQDKEHRLKEVEKKLSSKSKVCVVL</sequence>
<dbReference type="PANTHER" id="PTHR12155">
    <property type="entry name" value="SCHLAFEN"/>
    <property type="match status" value="1"/>
</dbReference>
<keyword evidence="4" id="KW-1185">Reference proteome</keyword>